<name>A0A9P4PX61_9PLEO</name>
<sequence>MRPILLPAQQTKSLSATYCELSHALSNPTRCFSFFLIQSCYCTALRSLQRSVFRMSVFVRLAALSPPRRTQVPRAEWASLLVFFHLLDVGTTRRVGVSYREEHHLLEPLNRTI</sequence>
<evidence type="ECO:0000313" key="1">
    <source>
        <dbReference type="EMBL" id="KAF2450461.1"/>
    </source>
</evidence>
<organism evidence="1 2">
    <name type="scientific">Karstenula rhodostoma CBS 690.94</name>
    <dbReference type="NCBI Taxonomy" id="1392251"/>
    <lineage>
        <taxon>Eukaryota</taxon>
        <taxon>Fungi</taxon>
        <taxon>Dikarya</taxon>
        <taxon>Ascomycota</taxon>
        <taxon>Pezizomycotina</taxon>
        <taxon>Dothideomycetes</taxon>
        <taxon>Pleosporomycetidae</taxon>
        <taxon>Pleosporales</taxon>
        <taxon>Massarineae</taxon>
        <taxon>Didymosphaeriaceae</taxon>
        <taxon>Karstenula</taxon>
    </lineage>
</organism>
<protein>
    <submittedName>
        <fullName evidence="1">Uncharacterized protein</fullName>
    </submittedName>
</protein>
<accession>A0A9P4PX61</accession>
<dbReference type="Proteomes" id="UP000799764">
    <property type="component" value="Unassembled WGS sequence"/>
</dbReference>
<dbReference type="AlphaFoldDB" id="A0A9P4PX61"/>
<comment type="caution">
    <text evidence="1">The sequence shown here is derived from an EMBL/GenBank/DDBJ whole genome shotgun (WGS) entry which is preliminary data.</text>
</comment>
<reference evidence="1" key="1">
    <citation type="journal article" date="2020" name="Stud. Mycol.">
        <title>101 Dothideomycetes genomes: a test case for predicting lifestyles and emergence of pathogens.</title>
        <authorList>
            <person name="Haridas S."/>
            <person name="Albert R."/>
            <person name="Binder M."/>
            <person name="Bloem J."/>
            <person name="Labutti K."/>
            <person name="Salamov A."/>
            <person name="Andreopoulos B."/>
            <person name="Baker S."/>
            <person name="Barry K."/>
            <person name="Bills G."/>
            <person name="Bluhm B."/>
            <person name="Cannon C."/>
            <person name="Castanera R."/>
            <person name="Culley D."/>
            <person name="Daum C."/>
            <person name="Ezra D."/>
            <person name="Gonzalez J."/>
            <person name="Henrissat B."/>
            <person name="Kuo A."/>
            <person name="Liang C."/>
            <person name="Lipzen A."/>
            <person name="Lutzoni F."/>
            <person name="Magnuson J."/>
            <person name="Mondo S."/>
            <person name="Nolan M."/>
            <person name="Ohm R."/>
            <person name="Pangilinan J."/>
            <person name="Park H.-J."/>
            <person name="Ramirez L."/>
            <person name="Alfaro M."/>
            <person name="Sun H."/>
            <person name="Tritt A."/>
            <person name="Yoshinaga Y."/>
            <person name="Zwiers L.-H."/>
            <person name="Turgeon B."/>
            <person name="Goodwin S."/>
            <person name="Spatafora J."/>
            <person name="Crous P."/>
            <person name="Grigoriev I."/>
        </authorList>
    </citation>
    <scope>NUCLEOTIDE SEQUENCE</scope>
    <source>
        <strain evidence="1">CBS 690.94</strain>
    </source>
</reference>
<gene>
    <name evidence="1" type="ORF">P171DRAFT_140041</name>
</gene>
<proteinExistence type="predicted"/>
<dbReference type="EMBL" id="MU001493">
    <property type="protein sequence ID" value="KAF2450461.1"/>
    <property type="molecule type" value="Genomic_DNA"/>
</dbReference>
<keyword evidence="2" id="KW-1185">Reference proteome</keyword>
<evidence type="ECO:0000313" key="2">
    <source>
        <dbReference type="Proteomes" id="UP000799764"/>
    </source>
</evidence>